<dbReference type="RefSeq" id="WP_146814644.1">
    <property type="nucleotide sequence ID" value="NZ_BJYA01000003.1"/>
</dbReference>
<dbReference type="PANTHER" id="PTHR43479:SF11">
    <property type="entry name" value="ACREF_ENVCD OPERON REPRESSOR-RELATED"/>
    <property type="match status" value="1"/>
</dbReference>
<accession>A0A511W1V3</accession>
<dbReference type="Gene3D" id="1.10.10.60">
    <property type="entry name" value="Homeodomain-like"/>
    <property type="match status" value="1"/>
</dbReference>
<dbReference type="InterPro" id="IPR050624">
    <property type="entry name" value="HTH-type_Tx_Regulator"/>
</dbReference>
<dbReference type="SUPFAM" id="SSF46689">
    <property type="entry name" value="Homeodomain-like"/>
    <property type="match status" value="1"/>
</dbReference>
<dbReference type="Proteomes" id="UP000321440">
    <property type="component" value="Unassembled WGS sequence"/>
</dbReference>
<organism evidence="5 6">
    <name type="scientific">Alkalibacillus haloalkaliphilus</name>
    <dbReference type="NCBI Taxonomy" id="94136"/>
    <lineage>
        <taxon>Bacteria</taxon>
        <taxon>Bacillati</taxon>
        <taxon>Bacillota</taxon>
        <taxon>Bacilli</taxon>
        <taxon>Bacillales</taxon>
        <taxon>Bacillaceae</taxon>
        <taxon>Alkalibacillus</taxon>
    </lineage>
</organism>
<dbReference type="InterPro" id="IPR009057">
    <property type="entry name" value="Homeodomain-like_sf"/>
</dbReference>
<reference evidence="5 6" key="1">
    <citation type="submission" date="2019-07" db="EMBL/GenBank/DDBJ databases">
        <title>Whole genome shotgun sequence of Alkalibacillus haloalkaliphilus NBRC 103110.</title>
        <authorList>
            <person name="Hosoyama A."/>
            <person name="Uohara A."/>
            <person name="Ohji S."/>
            <person name="Ichikawa N."/>
        </authorList>
    </citation>
    <scope>NUCLEOTIDE SEQUENCE [LARGE SCALE GENOMIC DNA]</scope>
    <source>
        <strain evidence="5 6">NBRC 103110</strain>
    </source>
</reference>
<protein>
    <submittedName>
        <fullName evidence="5">TetR family transcriptional regulator</fullName>
    </submittedName>
</protein>
<keyword evidence="1" id="KW-0678">Repressor</keyword>
<comment type="caution">
    <text evidence="5">The sequence shown here is derived from an EMBL/GenBank/DDBJ whole genome shotgun (WGS) entry which is preliminary data.</text>
</comment>
<proteinExistence type="predicted"/>
<dbReference type="Pfam" id="PF17932">
    <property type="entry name" value="TetR_C_24"/>
    <property type="match status" value="1"/>
</dbReference>
<evidence type="ECO:0000313" key="5">
    <source>
        <dbReference type="EMBL" id="GEN45036.1"/>
    </source>
</evidence>
<feature type="domain" description="HTH tetR-type" evidence="4">
    <location>
        <begin position="2"/>
        <end position="62"/>
    </location>
</feature>
<dbReference type="InterPro" id="IPR036271">
    <property type="entry name" value="Tet_transcr_reg_TetR-rel_C_sf"/>
</dbReference>
<evidence type="ECO:0000256" key="2">
    <source>
        <dbReference type="ARBA" id="ARBA00023125"/>
    </source>
</evidence>
<dbReference type="InterPro" id="IPR001647">
    <property type="entry name" value="HTH_TetR"/>
</dbReference>
<keyword evidence="2 3" id="KW-0238">DNA-binding</keyword>
<dbReference type="OrthoDB" id="9814200at2"/>
<gene>
    <name evidence="5" type="ORF">AHA02nite_08120</name>
</gene>
<evidence type="ECO:0000256" key="3">
    <source>
        <dbReference type="PROSITE-ProRule" id="PRU00335"/>
    </source>
</evidence>
<dbReference type="Gene3D" id="1.10.357.10">
    <property type="entry name" value="Tetracycline Repressor, domain 2"/>
    <property type="match status" value="1"/>
</dbReference>
<dbReference type="GO" id="GO:0003677">
    <property type="term" value="F:DNA binding"/>
    <property type="evidence" value="ECO:0007669"/>
    <property type="project" value="UniProtKB-UniRule"/>
</dbReference>
<dbReference type="PANTHER" id="PTHR43479">
    <property type="entry name" value="ACREF/ENVCD OPERON REPRESSOR-RELATED"/>
    <property type="match status" value="1"/>
</dbReference>
<dbReference type="InterPro" id="IPR041490">
    <property type="entry name" value="KstR2_TetR_C"/>
</dbReference>
<dbReference type="EMBL" id="BJYA01000003">
    <property type="protein sequence ID" value="GEN45036.1"/>
    <property type="molecule type" value="Genomic_DNA"/>
</dbReference>
<evidence type="ECO:0000259" key="4">
    <source>
        <dbReference type="PROSITE" id="PS50977"/>
    </source>
</evidence>
<evidence type="ECO:0000313" key="6">
    <source>
        <dbReference type="Proteomes" id="UP000321440"/>
    </source>
</evidence>
<dbReference type="SUPFAM" id="SSF48498">
    <property type="entry name" value="Tetracyclin repressor-like, C-terminal domain"/>
    <property type="match status" value="1"/>
</dbReference>
<sequence>MSHLKDKIIQSSLVLFSENGFHGVSVKDIVEYCDTSKGGFYHYFNSKDELLYVIHDLFISYVLNEANRAKKRQQRPMYQLHEILHSFVRVFDLYNEHISVFYQENKYLKAEYEEKIKSKRDQFKQIVIEVIEEGQKNGEIRKELPTIITGMSILGMVNWTYKWYKRDGELSIDDIAEVYIDILFKGVLTDQAIEEYHQSTLHN</sequence>
<keyword evidence="6" id="KW-1185">Reference proteome</keyword>
<dbReference type="Pfam" id="PF00440">
    <property type="entry name" value="TetR_N"/>
    <property type="match status" value="1"/>
</dbReference>
<evidence type="ECO:0000256" key="1">
    <source>
        <dbReference type="ARBA" id="ARBA00022491"/>
    </source>
</evidence>
<dbReference type="PRINTS" id="PR00455">
    <property type="entry name" value="HTHTETR"/>
</dbReference>
<dbReference type="AlphaFoldDB" id="A0A511W1V3"/>
<feature type="DNA-binding region" description="H-T-H motif" evidence="3">
    <location>
        <begin position="25"/>
        <end position="44"/>
    </location>
</feature>
<dbReference type="PROSITE" id="PS50977">
    <property type="entry name" value="HTH_TETR_2"/>
    <property type="match status" value="1"/>
</dbReference>
<name>A0A511W1V3_9BACI</name>